<dbReference type="Proteomes" id="UP000199382">
    <property type="component" value="Unassembled WGS sequence"/>
</dbReference>
<gene>
    <name evidence="2" type="ORF">SAMN04488026_100267</name>
</gene>
<evidence type="ECO:0000256" key="1">
    <source>
        <dbReference type="SAM" id="Phobius"/>
    </source>
</evidence>
<evidence type="ECO:0000313" key="3">
    <source>
        <dbReference type="Proteomes" id="UP000199382"/>
    </source>
</evidence>
<keyword evidence="1" id="KW-0472">Membrane</keyword>
<protein>
    <submittedName>
        <fullName evidence="2">Uncharacterized protein</fullName>
    </submittedName>
</protein>
<keyword evidence="1" id="KW-0812">Transmembrane</keyword>
<dbReference type="RefSeq" id="WP_231700974.1">
    <property type="nucleotide sequence ID" value="NZ_FNEK01000002.1"/>
</dbReference>
<name>A0A1G8JUX1_9RHOB</name>
<keyword evidence="3" id="KW-1185">Reference proteome</keyword>
<evidence type="ECO:0000313" key="2">
    <source>
        <dbReference type="EMBL" id="SDI34883.1"/>
    </source>
</evidence>
<feature type="transmembrane region" description="Helical" evidence="1">
    <location>
        <begin position="20"/>
        <end position="48"/>
    </location>
</feature>
<keyword evidence="1" id="KW-1133">Transmembrane helix</keyword>
<accession>A0A1G8JUX1</accession>
<reference evidence="2 3" key="1">
    <citation type="submission" date="2016-10" db="EMBL/GenBank/DDBJ databases">
        <authorList>
            <person name="de Groot N.N."/>
        </authorList>
    </citation>
    <scope>NUCLEOTIDE SEQUENCE [LARGE SCALE GENOMIC DNA]</scope>
    <source>
        <strain evidence="2 3">DSM 25294</strain>
    </source>
</reference>
<organism evidence="2 3">
    <name type="scientific">Aliiruegeria lutimaris</name>
    <dbReference type="NCBI Taxonomy" id="571298"/>
    <lineage>
        <taxon>Bacteria</taxon>
        <taxon>Pseudomonadati</taxon>
        <taxon>Pseudomonadota</taxon>
        <taxon>Alphaproteobacteria</taxon>
        <taxon>Rhodobacterales</taxon>
        <taxon>Roseobacteraceae</taxon>
        <taxon>Aliiruegeria</taxon>
    </lineage>
</organism>
<dbReference type="AlphaFoldDB" id="A0A1G8JUX1"/>
<proteinExistence type="predicted"/>
<sequence>MMKRHSLGSAPDYTTAALVTLGINLFCLLCAIWALFGFAAVLLFGFAADRALNFLQRRRR</sequence>
<dbReference type="EMBL" id="FNEK01000002">
    <property type="protein sequence ID" value="SDI34883.1"/>
    <property type="molecule type" value="Genomic_DNA"/>
</dbReference>